<accession>I3EFN1</accession>
<dbReference type="InParanoid" id="I3EFN1"/>
<evidence type="ECO:0000313" key="2">
    <source>
        <dbReference type="Proteomes" id="UP000002872"/>
    </source>
</evidence>
<organism evidence="1 2">
    <name type="scientific">Nematocida parisii (strain ERTm3)</name>
    <name type="common">Nematode killer fungus</name>
    <dbReference type="NCBI Taxonomy" id="935791"/>
    <lineage>
        <taxon>Eukaryota</taxon>
        <taxon>Fungi</taxon>
        <taxon>Fungi incertae sedis</taxon>
        <taxon>Microsporidia</taxon>
        <taxon>Nematocida</taxon>
    </lineage>
</organism>
<sequence length="460" mass="53605">MTGNLLIQWWTCEITTGIVEIAEIKEMKEKTEKSEESLEIHKSRRFALSNREFVYISRYIYSELGVINEFTDYVNNARRRELLKISKIPIDRYSTTKRLALFLSIFTEYLKIDTEIKSYVTQPIDPAVEEYDAVIGKKIESIITSIPEEDLDYEYIFKKIRIFFVSIQSHQDAHFKSLSEMLIQAAYKCINNDASQSENRLKSIIAEKRPAKDILFAVSSEIRRFFRESKQMVHDIEQVENELDDIILKFTNTLVRCVSPVIQSAAEEGALIIEGFASDLLESIKQELINHKCSLPEDVLYNKLPDLKKTKEQECAIIQRTEEDLSKQMKSITDQIKKTIKSITPRTEVSLYSDRVSRVLEQYKGKVHPDVLQGHLDTILAYTIEYIDSIKIYKQMDALENDFAILYKSVQYLDLETLNTKRILKMFTEIDCLRKEQKKSADDEIAAEINTILDRYTEKK</sequence>
<evidence type="ECO:0000313" key="1">
    <source>
        <dbReference type="EMBL" id="EIJ88028.1"/>
    </source>
</evidence>
<gene>
    <name evidence="1" type="ORF">NEQG_01472</name>
</gene>
<dbReference type="OMA" id="LYKSVQY"/>
<keyword evidence="2" id="KW-1185">Reference proteome</keyword>
<name>I3EFN1_NEMP3</name>
<dbReference type="EMBL" id="GL870879">
    <property type="protein sequence ID" value="EIJ88028.1"/>
    <property type="molecule type" value="Genomic_DNA"/>
</dbReference>
<dbReference type="Proteomes" id="UP000002872">
    <property type="component" value="Unassembled WGS sequence"/>
</dbReference>
<dbReference type="AlphaFoldDB" id="I3EFN1"/>
<dbReference type="OrthoDB" id="2195524at2759"/>
<dbReference type="VEuPathDB" id="MicrosporidiaDB:NEQG_01472"/>
<protein>
    <submittedName>
        <fullName evidence="1">Uncharacterized protein</fullName>
    </submittedName>
</protein>
<dbReference type="HOGENOM" id="CLU_027155_0_0_1"/>
<proteinExistence type="predicted"/>
<reference evidence="1" key="1">
    <citation type="submission" date="2011-01" db="EMBL/GenBank/DDBJ databases">
        <title>The Genome Sequence of Nematocida parisii strain ERTm3.</title>
        <authorList>
            <consortium name="The Broad Institute Genome Sequencing Platform"/>
            <consortium name="The Broad Institute Genome Sequencing Center for Infectious Disease"/>
            <person name="Cuomo C."/>
            <person name="Troemel E."/>
            <person name="Young S.K."/>
            <person name="Zeng Q."/>
            <person name="Gargeya S."/>
            <person name="Fitzgerald M."/>
            <person name="Haas B."/>
            <person name="Abouelleil A."/>
            <person name="Alvarado L."/>
            <person name="Arachchi H.M."/>
            <person name="Berlin A."/>
            <person name="Chapman S.B."/>
            <person name="Gearin G."/>
            <person name="Goldberg J."/>
            <person name="Griggs A."/>
            <person name="Gujja S."/>
            <person name="Hansen M."/>
            <person name="Heiman D."/>
            <person name="Howarth C."/>
            <person name="Larimer J."/>
            <person name="Lui A."/>
            <person name="MacDonald P.J.P."/>
            <person name="McCowen C."/>
            <person name="Montmayeur A."/>
            <person name="Murphy C."/>
            <person name="Neiman D."/>
            <person name="Pearson M."/>
            <person name="Priest M."/>
            <person name="Roberts A."/>
            <person name="Saif S."/>
            <person name="Shea T."/>
            <person name="Sisk P."/>
            <person name="Stolte C."/>
            <person name="Sykes S."/>
            <person name="Wortman J."/>
            <person name="Nusbaum C."/>
            <person name="Birren B."/>
        </authorList>
    </citation>
    <scope>NUCLEOTIDE SEQUENCE</scope>
    <source>
        <strain evidence="1">ERTm3</strain>
    </source>
</reference>